<sequence length="84" mass="9607">MIQKQQDVNTTVGVLIADVTRIRQEFEDTRVSFIRRIGNSTAHVVAKDAVRGSGIRSWEFYPPLAFFIHHVRMRAPLDALVLFP</sequence>
<name>A0ACC0LW79_RHOML</name>
<comment type="caution">
    <text evidence="1">The sequence shown here is derived from an EMBL/GenBank/DDBJ whole genome shotgun (WGS) entry which is preliminary data.</text>
</comment>
<evidence type="ECO:0000313" key="1">
    <source>
        <dbReference type="EMBL" id="KAI8532837.1"/>
    </source>
</evidence>
<proteinExistence type="predicted"/>
<dbReference type="EMBL" id="CM046398">
    <property type="protein sequence ID" value="KAI8532837.1"/>
    <property type="molecule type" value="Genomic_DNA"/>
</dbReference>
<keyword evidence="2" id="KW-1185">Reference proteome</keyword>
<protein>
    <submittedName>
        <fullName evidence="1">Uncharacterized protein</fullName>
    </submittedName>
</protein>
<reference evidence="1" key="1">
    <citation type="submission" date="2022-02" db="EMBL/GenBank/DDBJ databases">
        <title>Plant Genome Project.</title>
        <authorList>
            <person name="Zhang R.-G."/>
        </authorList>
    </citation>
    <scope>NUCLEOTIDE SEQUENCE</scope>
    <source>
        <strain evidence="1">AT1</strain>
    </source>
</reference>
<gene>
    <name evidence="1" type="ORF">RHMOL_Rhmol11G0245500</name>
</gene>
<accession>A0ACC0LW79</accession>
<evidence type="ECO:0000313" key="2">
    <source>
        <dbReference type="Proteomes" id="UP001062846"/>
    </source>
</evidence>
<dbReference type="Proteomes" id="UP001062846">
    <property type="component" value="Chromosome 11"/>
</dbReference>
<organism evidence="1 2">
    <name type="scientific">Rhododendron molle</name>
    <name type="common">Chinese azalea</name>
    <name type="synonym">Azalea mollis</name>
    <dbReference type="NCBI Taxonomy" id="49168"/>
    <lineage>
        <taxon>Eukaryota</taxon>
        <taxon>Viridiplantae</taxon>
        <taxon>Streptophyta</taxon>
        <taxon>Embryophyta</taxon>
        <taxon>Tracheophyta</taxon>
        <taxon>Spermatophyta</taxon>
        <taxon>Magnoliopsida</taxon>
        <taxon>eudicotyledons</taxon>
        <taxon>Gunneridae</taxon>
        <taxon>Pentapetalae</taxon>
        <taxon>asterids</taxon>
        <taxon>Ericales</taxon>
        <taxon>Ericaceae</taxon>
        <taxon>Ericoideae</taxon>
        <taxon>Rhodoreae</taxon>
        <taxon>Rhododendron</taxon>
    </lineage>
</organism>